<sequence>MSERTLVIIGAGGHGKAVAEAALLSGEWQQIAFVDDRWPALSETFGWPVVSDVAGVAALAIHAVGAIAAVGNNAVREQWVKAIRAAGLPLVTVVHPRACVSAAATIGTGTAIMALAMVGVDAVIGEGAIVNAHATVDHDASLGDFAHLGVGVQLAGGVKIGAWAWLQAGCSAGYRVVVADGVVCAPGTVLQADGLV</sequence>
<dbReference type="InterPro" id="IPR020019">
    <property type="entry name" value="AcTrfase_PglD-like"/>
</dbReference>
<dbReference type="SUPFAM" id="SSF51161">
    <property type="entry name" value="Trimeric LpxA-like enzymes"/>
    <property type="match status" value="1"/>
</dbReference>
<feature type="domain" description="PglD N-terminal" evidence="4">
    <location>
        <begin position="6"/>
        <end position="82"/>
    </location>
</feature>
<evidence type="ECO:0000256" key="1">
    <source>
        <dbReference type="ARBA" id="ARBA00007274"/>
    </source>
</evidence>
<reference evidence="5 6" key="1">
    <citation type="submission" date="2023-01" db="EMBL/GenBank/DDBJ databases">
        <title>Pseudomonas SA3-5T sp. nov., isolated from tidal flat sediment.</title>
        <authorList>
            <person name="Kim H.S."/>
            <person name="Kim J.-S."/>
            <person name="Suh M.K."/>
            <person name="Eom M.K."/>
            <person name="Lee J.-S."/>
        </authorList>
    </citation>
    <scope>NUCLEOTIDE SEQUENCE [LARGE SCALE GENOMIC DNA]</scope>
    <source>
        <strain evidence="5 6">SA3-5</strain>
    </source>
</reference>
<organism evidence="5 6">
    <name type="scientific">Pseudomonas aestuarii</name>
    <dbReference type="NCBI Taxonomy" id="3018340"/>
    <lineage>
        <taxon>Bacteria</taxon>
        <taxon>Pseudomonadati</taxon>
        <taxon>Pseudomonadota</taxon>
        <taxon>Gammaproteobacteria</taxon>
        <taxon>Pseudomonadales</taxon>
        <taxon>Pseudomonadaceae</taxon>
        <taxon>Pseudomonas</taxon>
    </lineage>
</organism>
<dbReference type="PROSITE" id="PS00101">
    <property type="entry name" value="HEXAPEP_TRANSFERASES"/>
    <property type="match status" value="1"/>
</dbReference>
<dbReference type="InterPro" id="IPR041561">
    <property type="entry name" value="PglD_N"/>
</dbReference>
<keyword evidence="3" id="KW-0677">Repeat</keyword>
<keyword evidence="6" id="KW-1185">Reference proteome</keyword>
<dbReference type="InterPro" id="IPR011004">
    <property type="entry name" value="Trimer_LpxA-like_sf"/>
</dbReference>
<comment type="similarity">
    <text evidence="1">Belongs to the transferase hexapeptide repeat family.</text>
</comment>
<evidence type="ECO:0000313" key="5">
    <source>
        <dbReference type="EMBL" id="MDA7088500.1"/>
    </source>
</evidence>
<proteinExistence type="inferred from homology"/>
<keyword evidence="2" id="KW-0808">Transferase</keyword>
<dbReference type="InterPro" id="IPR050179">
    <property type="entry name" value="Trans_hexapeptide_repeat"/>
</dbReference>
<comment type="caution">
    <text evidence="5">The sequence shown here is derived from an EMBL/GenBank/DDBJ whole genome shotgun (WGS) entry which is preliminary data.</text>
</comment>
<dbReference type="RefSeq" id="WP_271349399.1">
    <property type="nucleotide sequence ID" value="NZ_JAQJZJ010000010.1"/>
</dbReference>
<dbReference type="InterPro" id="IPR018357">
    <property type="entry name" value="Hexapep_transf_CS"/>
</dbReference>
<evidence type="ECO:0000259" key="4">
    <source>
        <dbReference type="Pfam" id="PF17836"/>
    </source>
</evidence>
<name>A0ABT4XJZ0_9PSED</name>
<accession>A0ABT4XJZ0</accession>
<dbReference type="PANTHER" id="PTHR43300:SF7">
    <property type="entry name" value="UDP-N-ACETYLBACILLOSAMINE N-ACETYLTRANSFERASE"/>
    <property type="match status" value="1"/>
</dbReference>
<gene>
    <name evidence="5" type="ORF">PH586_19140</name>
</gene>
<evidence type="ECO:0000256" key="2">
    <source>
        <dbReference type="ARBA" id="ARBA00022679"/>
    </source>
</evidence>
<dbReference type="PANTHER" id="PTHR43300">
    <property type="entry name" value="ACETYLTRANSFERASE"/>
    <property type="match status" value="1"/>
</dbReference>
<dbReference type="Pfam" id="PF17836">
    <property type="entry name" value="PglD_N"/>
    <property type="match status" value="1"/>
</dbReference>
<protein>
    <submittedName>
        <fullName evidence="5">Acetyltransferase</fullName>
    </submittedName>
</protein>
<dbReference type="EMBL" id="JAQJZJ010000010">
    <property type="protein sequence ID" value="MDA7088500.1"/>
    <property type="molecule type" value="Genomic_DNA"/>
</dbReference>
<dbReference type="Proteomes" id="UP001212042">
    <property type="component" value="Unassembled WGS sequence"/>
</dbReference>
<evidence type="ECO:0000256" key="3">
    <source>
        <dbReference type="ARBA" id="ARBA00022737"/>
    </source>
</evidence>
<dbReference type="Gene3D" id="2.160.10.10">
    <property type="entry name" value="Hexapeptide repeat proteins"/>
    <property type="match status" value="1"/>
</dbReference>
<dbReference type="Gene3D" id="3.40.50.20">
    <property type="match status" value="1"/>
</dbReference>
<evidence type="ECO:0000313" key="6">
    <source>
        <dbReference type="Proteomes" id="UP001212042"/>
    </source>
</evidence>
<dbReference type="CDD" id="cd03360">
    <property type="entry name" value="LbH_AT_putative"/>
    <property type="match status" value="1"/>
</dbReference>